<dbReference type="OrthoDB" id="28322at2759"/>
<dbReference type="SUPFAM" id="SSF47473">
    <property type="entry name" value="EF-hand"/>
    <property type="match status" value="1"/>
</dbReference>
<evidence type="ECO:0000259" key="8">
    <source>
        <dbReference type="PROSITE" id="PS51914"/>
    </source>
</evidence>
<feature type="signal peptide" evidence="7">
    <location>
        <begin position="1"/>
        <end position="26"/>
    </location>
</feature>
<organism evidence="9">
    <name type="scientific">Ceratitis capitata</name>
    <name type="common">Mediterranean fruit fly</name>
    <name type="synonym">Tephritis capitata</name>
    <dbReference type="NCBI Taxonomy" id="7213"/>
    <lineage>
        <taxon>Eukaryota</taxon>
        <taxon>Metazoa</taxon>
        <taxon>Ecdysozoa</taxon>
        <taxon>Arthropoda</taxon>
        <taxon>Hexapoda</taxon>
        <taxon>Insecta</taxon>
        <taxon>Pterygota</taxon>
        <taxon>Neoptera</taxon>
        <taxon>Endopterygota</taxon>
        <taxon>Diptera</taxon>
        <taxon>Brachycera</taxon>
        <taxon>Muscomorpha</taxon>
        <taxon>Tephritoidea</taxon>
        <taxon>Tephritidae</taxon>
        <taxon>Ceratitis</taxon>
        <taxon>Ceratitis</taxon>
    </lineage>
</organism>
<evidence type="ECO:0000256" key="4">
    <source>
        <dbReference type="ARBA" id="ARBA00022837"/>
    </source>
</evidence>
<feature type="compositionally biased region" description="Basic and acidic residues" evidence="6">
    <location>
        <begin position="211"/>
        <end position="227"/>
    </location>
</feature>
<protein>
    <recommendedName>
        <fullName evidence="1">Glucosidase 2 subunit beta</fullName>
    </recommendedName>
</protein>
<dbReference type="InterPro" id="IPR039794">
    <property type="entry name" value="Gtb1-like"/>
</dbReference>
<accession>W8BAL3</accession>
<feature type="region of interest" description="Disordered" evidence="6">
    <location>
        <begin position="312"/>
        <end position="360"/>
    </location>
</feature>
<name>W8BAL3_CERCA</name>
<evidence type="ECO:0000256" key="6">
    <source>
        <dbReference type="SAM" id="MobiDB-lite"/>
    </source>
</evidence>
<reference evidence="9" key="1">
    <citation type="submission" date="2013-07" db="EMBL/GenBank/DDBJ databases">
        <authorList>
            <person name="Geib S."/>
        </authorList>
    </citation>
    <scope>NUCLEOTIDE SEQUENCE</scope>
</reference>
<dbReference type="InterPro" id="IPR028146">
    <property type="entry name" value="PRKCSH_N"/>
</dbReference>
<keyword evidence="4" id="KW-0106">Calcium</keyword>
<dbReference type="PANTHER" id="PTHR12630:SF1">
    <property type="entry name" value="GLUCOSIDASE 2 SUBUNIT BETA"/>
    <property type="match status" value="1"/>
</dbReference>
<evidence type="ECO:0000256" key="7">
    <source>
        <dbReference type="SAM" id="SignalP"/>
    </source>
</evidence>
<dbReference type="Pfam" id="PF13015">
    <property type="entry name" value="PRKCSH_1"/>
    <property type="match status" value="1"/>
</dbReference>
<keyword evidence="5" id="KW-1015">Disulfide bond</keyword>
<gene>
    <name evidence="9" type="primary">GLU2B</name>
</gene>
<feature type="compositionally biased region" description="Basic and acidic residues" evidence="6">
    <location>
        <begin position="321"/>
        <end position="330"/>
    </location>
</feature>
<dbReference type="Gene3D" id="2.70.130.10">
    <property type="entry name" value="Mannose-6-phosphate receptor binding domain"/>
    <property type="match status" value="1"/>
</dbReference>
<evidence type="ECO:0000256" key="5">
    <source>
        <dbReference type="ARBA" id="ARBA00023157"/>
    </source>
</evidence>
<dbReference type="InterPro" id="IPR044865">
    <property type="entry name" value="MRH_dom"/>
</dbReference>
<feature type="region of interest" description="Disordered" evidence="6">
    <location>
        <begin position="211"/>
        <end position="232"/>
    </location>
</feature>
<dbReference type="InterPro" id="IPR011992">
    <property type="entry name" value="EF-hand-dom_pair"/>
</dbReference>
<feature type="domain" description="MRH" evidence="8">
    <location>
        <begin position="431"/>
        <end position="532"/>
    </location>
</feature>
<feature type="chain" id="PRO_5004906130" description="Glucosidase 2 subunit beta" evidence="7">
    <location>
        <begin position="27"/>
        <end position="544"/>
    </location>
</feature>
<dbReference type="InterPro" id="IPR036607">
    <property type="entry name" value="PRKCSH"/>
</dbReference>
<evidence type="ECO:0000256" key="3">
    <source>
        <dbReference type="ARBA" id="ARBA00022824"/>
    </source>
</evidence>
<sequence>MYQLAAMKNFSLLLLVLTTSVVLAVADIPRPRGVPLFKASLYAPRSDNSWVCLDGTKTIRYTQLNDDYCDCADGSDEPGTSACVNGQFNCENIGYRAEDLRSSLVNDGVCDCCDGSDEWADGAVHCENTCLELGRIEEEKKRSLADLHERGSAKRAEFIARGKQMRAERETRRKVLEQRRSEQEAVKAEKEELKRNAEAAEAEALELFREQQREKDAAAAEEARSQDDSQTTRYEAEAAFVKYDANKDGFVEITELMVDMTLDRDRNGIVTVEEAKYFLDERDRIDLDSFYVLSWPRIKPIKMLAEGIFKPPMQEGEEPEQNDRSNKEEVPDQETEEESEHEGAYGEEDLYEDEEGEGEADVGVGTVADETHTEPDYDPETKRLIDLANEARNAFSEAEQRVREIDHEIRDIDDHESKDYGPSEAFFALDGECFDYEDREYVYTLCPFERATQKSRHGGPETTLGRYEQWISDGDKKYEKQKYAQGAACWNGPQRSTITEFKCGLENRITSVTEPSRCEYNYIFETPAACDGAATHDTRQRDEL</sequence>
<proteinExistence type="evidence at transcript level"/>
<dbReference type="GO" id="GO:0006491">
    <property type="term" value="P:N-glycan processing"/>
    <property type="evidence" value="ECO:0007669"/>
    <property type="project" value="TreeGrafter"/>
</dbReference>
<keyword evidence="2 7" id="KW-0732">Signal</keyword>
<dbReference type="EMBL" id="GAMC01010828">
    <property type="protein sequence ID" value="JAB95727.1"/>
    <property type="molecule type" value="mRNA"/>
</dbReference>
<evidence type="ECO:0000256" key="1">
    <source>
        <dbReference type="ARBA" id="ARBA00022387"/>
    </source>
</evidence>
<reference evidence="9" key="2">
    <citation type="journal article" date="2014" name="BMC Genomics">
        <title>A genomic perspective to assessing quality of mass-reared SIT flies used in Mediterranean fruit fly (Ceratitis capitata) eradication in California.</title>
        <authorList>
            <person name="Calla B."/>
            <person name="Hall B."/>
            <person name="Hou S."/>
            <person name="Geib S.M."/>
        </authorList>
    </citation>
    <scope>NUCLEOTIDE SEQUENCE</scope>
</reference>
<dbReference type="PROSITE" id="PS00018">
    <property type="entry name" value="EF_HAND_1"/>
    <property type="match status" value="1"/>
</dbReference>
<dbReference type="PROSITE" id="PS51914">
    <property type="entry name" value="MRH"/>
    <property type="match status" value="1"/>
</dbReference>
<feature type="compositionally biased region" description="Acidic residues" evidence="6">
    <location>
        <begin position="331"/>
        <end position="360"/>
    </location>
</feature>
<evidence type="ECO:0000256" key="2">
    <source>
        <dbReference type="ARBA" id="ARBA00022729"/>
    </source>
</evidence>
<dbReference type="SUPFAM" id="SSF50911">
    <property type="entry name" value="Mannose 6-phosphate receptor domain"/>
    <property type="match status" value="1"/>
</dbReference>
<dbReference type="PANTHER" id="PTHR12630">
    <property type="entry name" value="N-LINKED OLIGOSACCHARIDE PROCESSING"/>
    <property type="match status" value="1"/>
</dbReference>
<evidence type="ECO:0000313" key="9">
    <source>
        <dbReference type="EMBL" id="JAB95727.1"/>
    </source>
</evidence>
<dbReference type="GO" id="GO:0017177">
    <property type="term" value="C:glucosidase II complex"/>
    <property type="evidence" value="ECO:0007669"/>
    <property type="project" value="TreeGrafter"/>
</dbReference>
<dbReference type="AlphaFoldDB" id="W8BAL3"/>
<dbReference type="Pfam" id="PF12999">
    <property type="entry name" value="PRKCSH-like"/>
    <property type="match status" value="1"/>
</dbReference>
<feature type="region of interest" description="Disordered" evidence="6">
    <location>
        <begin position="158"/>
        <end position="194"/>
    </location>
</feature>
<dbReference type="InterPro" id="IPR018247">
    <property type="entry name" value="EF_Hand_1_Ca_BS"/>
</dbReference>
<dbReference type="InterPro" id="IPR009011">
    <property type="entry name" value="Man6P_isomerase_rcpt-bd_dom_sf"/>
</dbReference>
<keyword evidence="3" id="KW-0256">Endoplasmic reticulum</keyword>